<keyword evidence="3" id="KW-1185">Reference proteome</keyword>
<name>F5Y748_LEAAZ</name>
<dbReference type="InParanoid" id="F5Y748"/>
<reference evidence="3" key="1">
    <citation type="submission" date="2009-12" db="EMBL/GenBank/DDBJ databases">
        <title>Complete sequence of Treponema azotonutricium strain ZAS-9.</title>
        <authorList>
            <person name="Tetu S.G."/>
            <person name="Matson E."/>
            <person name="Ren Q."/>
            <person name="Seshadri R."/>
            <person name="Elbourne L."/>
            <person name="Hassan K.A."/>
            <person name="Durkin A."/>
            <person name="Radune D."/>
            <person name="Mohamoud Y."/>
            <person name="Shay R."/>
            <person name="Jin S."/>
            <person name="Zhang X."/>
            <person name="Lucey K."/>
            <person name="Ballor N.R."/>
            <person name="Ottesen E."/>
            <person name="Rosenthal R."/>
            <person name="Allen A."/>
            <person name="Leadbetter J.R."/>
            <person name="Paulsen I.T."/>
        </authorList>
    </citation>
    <scope>NUCLEOTIDE SEQUENCE [LARGE SCALE GENOMIC DNA]</scope>
    <source>
        <strain evidence="3">ATCC BAA-888 / DSM 13862 / ZAS-9</strain>
    </source>
</reference>
<dbReference type="RefSeq" id="WP_015710844.1">
    <property type="nucleotide sequence ID" value="NC_015577.1"/>
</dbReference>
<evidence type="ECO:0000256" key="1">
    <source>
        <dbReference type="SAM" id="Phobius"/>
    </source>
</evidence>
<sequence>MNDVLPQTLEPVRYFLETLNSDRWFWVFRIAFAVCMVFSAVIFIFFRKRLPNDEELARKKKKKKI</sequence>
<dbReference type="Proteomes" id="UP000009222">
    <property type="component" value="Chromosome"/>
</dbReference>
<protein>
    <submittedName>
        <fullName evidence="2">Uncharacterized protein</fullName>
    </submittedName>
</protein>
<dbReference type="EMBL" id="CP001841">
    <property type="protein sequence ID" value="AEF82043.1"/>
    <property type="molecule type" value="Genomic_DNA"/>
</dbReference>
<dbReference type="HOGENOM" id="CLU_2848516_0_0_12"/>
<evidence type="ECO:0000313" key="2">
    <source>
        <dbReference type="EMBL" id="AEF82043.1"/>
    </source>
</evidence>
<proteinExistence type="predicted"/>
<keyword evidence="1" id="KW-0812">Transmembrane</keyword>
<organism evidence="2 3">
    <name type="scientific">Leadbettera azotonutricia (strain ATCC BAA-888 / DSM 13862 / ZAS-9)</name>
    <name type="common">Treponema azotonutricium</name>
    <dbReference type="NCBI Taxonomy" id="545695"/>
    <lineage>
        <taxon>Bacteria</taxon>
        <taxon>Pseudomonadati</taxon>
        <taxon>Spirochaetota</taxon>
        <taxon>Spirochaetia</taxon>
        <taxon>Spirochaetales</taxon>
        <taxon>Breznakiellaceae</taxon>
        <taxon>Leadbettera</taxon>
    </lineage>
</organism>
<dbReference type="KEGG" id="taz:TREAZ_1148"/>
<keyword evidence="1" id="KW-0472">Membrane</keyword>
<keyword evidence="1" id="KW-1133">Transmembrane helix</keyword>
<feature type="transmembrane region" description="Helical" evidence="1">
    <location>
        <begin position="24"/>
        <end position="46"/>
    </location>
</feature>
<reference evidence="2 3" key="2">
    <citation type="journal article" date="2011" name="ISME J.">
        <title>RNA-seq reveals cooperative metabolic interactions between two termite-gut spirochete species in co-culture.</title>
        <authorList>
            <person name="Rosenthal A.Z."/>
            <person name="Matson E.G."/>
            <person name="Eldar A."/>
            <person name="Leadbetter J.R."/>
        </authorList>
    </citation>
    <scope>NUCLEOTIDE SEQUENCE [LARGE SCALE GENOMIC DNA]</scope>
    <source>
        <strain evidence="3">ATCC BAA-888 / DSM 13862 / ZAS-9</strain>
    </source>
</reference>
<evidence type="ECO:0000313" key="3">
    <source>
        <dbReference type="Proteomes" id="UP000009222"/>
    </source>
</evidence>
<dbReference type="STRING" id="545695.TREAZ_1148"/>
<gene>
    <name evidence="2" type="ordered locus">TREAZ_1148</name>
</gene>
<accession>F5Y748</accession>
<dbReference type="AlphaFoldDB" id="F5Y748"/>